<sequence length="104" mass="12330">MFMRMLLVVAELGDFNPDEHTEGYLSGLHFIPNQSEDFEEEVAKQHKNNRYPRLVMKRRICKEIFYKPVFKTLAYYWSTLGGQADCFQENRVCIITRIVSCSWT</sequence>
<proteinExistence type="predicted"/>
<dbReference type="EMBL" id="JAIWYP010000013">
    <property type="protein sequence ID" value="KAH3719342.1"/>
    <property type="molecule type" value="Genomic_DNA"/>
</dbReference>
<reference evidence="2" key="2">
    <citation type="submission" date="2020-11" db="EMBL/GenBank/DDBJ databases">
        <authorList>
            <person name="McCartney M.A."/>
            <person name="Auch B."/>
            <person name="Kono T."/>
            <person name="Mallez S."/>
            <person name="Becker A."/>
            <person name="Gohl D.M."/>
            <person name="Silverstein K.A.T."/>
            <person name="Koren S."/>
            <person name="Bechman K.B."/>
            <person name="Herman A."/>
            <person name="Abrahante J.E."/>
            <person name="Garbe J."/>
        </authorList>
    </citation>
    <scope>NUCLEOTIDE SEQUENCE</scope>
    <source>
        <strain evidence="2">Duluth1</strain>
        <tissue evidence="2">Whole animal</tissue>
    </source>
</reference>
<organism evidence="2 3">
    <name type="scientific">Dreissena polymorpha</name>
    <name type="common">Zebra mussel</name>
    <name type="synonym">Mytilus polymorpha</name>
    <dbReference type="NCBI Taxonomy" id="45954"/>
    <lineage>
        <taxon>Eukaryota</taxon>
        <taxon>Metazoa</taxon>
        <taxon>Spiralia</taxon>
        <taxon>Lophotrochozoa</taxon>
        <taxon>Mollusca</taxon>
        <taxon>Bivalvia</taxon>
        <taxon>Autobranchia</taxon>
        <taxon>Heteroconchia</taxon>
        <taxon>Euheterodonta</taxon>
        <taxon>Imparidentia</taxon>
        <taxon>Neoheterodontei</taxon>
        <taxon>Myida</taxon>
        <taxon>Dreissenoidea</taxon>
        <taxon>Dreissenidae</taxon>
        <taxon>Dreissena</taxon>
    </lineage>
</organism>
<dbReference type="InterPro" id="IPR035963">
    <property type="entry name" value="FERM_2"/>
</dbReference>
<dbReference type="Pfam" id="PF00373">
    <property type="entry name" value="FERM_M"/>
    <property type="match status" value="1"/>
</dbReference>
<name>A0A9D4HHW0_DREPO</name>
<keyword evidence="3" id="KW-1185">Reference proteome</keyword>
<evidence type="ECO:0000313" key="2">
    <source>
        <dbReference type="EMBL" id="KAH3719342.1"/>
    </source>
</evidence>
<dbReference type="InterPro" id="IPR014352">
    <property type="entry name" value="FERM/acyl-CoA-bd_prot_sf"/>
</dbReference>
<dbReference type="AlphaFoldDB" id="A0A9D4HHW0"/>
<accession>A0A9D4HHW0</accession>
<dbReference type="Proteomes" id="UP000828390">
    <property type="component" value="Unassembled WGS sequence"/>
</dbReference>
<reference evidence="2" key="1">
    <citation type="journal article" date="2019" name="bioRxiv">
        <title>The Genome of the Zebra Mussel, Dreissena polymorpha: A Resource for Invasive Species Research.</title>
        <authorList>
            <person name="McCartney M.A."/>
            <person name="Auch B."/>
            <person name="Kono T."/>
            <person name="Mallez S."/>
            <person name="Zhang Y."/>
            <person name="Obille A."/>
            <person name="Becker A."/>
            <person name="Abrahante J.E."/>
            <person name="Garbe J."/>
            <person name="Badalamenti J.P."/>
            <person name="Herman A."/>
            <person name="Mangelson H."/>
            <person name="Liachko I."/>
            <person name="Sullivan S."/>
            <person name="Sone E.D."/>
            <person name="Koren S."/>
            <person name="Silverstein K.A.T."/>
            <person name="Beckman K.B."/>
            <person name="Gohl D.M."/>
        </authorList>
    </citation>
    <scope>NUCLEOTIDE SEQUENCE</scope>
    <source>
        <strain evidence="2">Duluth1</strain>
        <tissue evidence="2">Whole animal</tissue>
    </source>
</reference>
<dbReference type="InterPro" id="IPR019748">
    <property type="entry name" value="FERM_central"/>
</dbReference>
<comment type="caution">
    <text evidence="2">The sequence shown here is derived from an EMBL/GenBank/DDBJ whole genome shotgun (WGS) entry which is preliminary data.</text>
</comment>
<gene>
    <name evidence="2" type="ORF">DPMN_062174</name>
</gene>
<feature type="domain" description="FERM central" evidence="1">
    <location>
        <begin position="6"/>
        <end position="50"/>
    </location>
</feature>
<dbReference type="CDD" id="cd14473">
    <property type="entry name" value="FERM_B-lobe"/>
    <property type="match status" value="1"/>
</dbReference>
<dbReference type="SUPFAM" id="SSF47031">
    <property type="entry name" value="Second domain of FERM"/>
    <property type="match status" value="1"/>
</dbReference>
<evidence type="ECO:0000313" key="3">
    <source>
        <dbReference type="Proteomes" id="UP000828390"/>
    </source>
</evidence>
<dbReference type="Gene3D" id="1.20.80.10">
    <property type="match status" value="1"/>
</dbReference>
<protein>
    <recommendedName>
        <fullName evidence="1">FERM central domain-containing protein</fullName>
    </recommendedName>
</protein>
<evidence type="ECO:0000259" key="1">
    <source>
        <dbReference type="Pfam" id="PF00373"/>
    </source>
</evidence>